<name>A0A9W6BZ20_9CHLO</name>
<protein>
    <submittedName>
        <fullName evidence="2">Uncharacterized protein</fullName>
    </submittedName>
</protein>
<evidence type="ECO:0000313" key="2">
    <source>
        <dbReference type="EMBL" id="GLC60909.1"/>
    </source>
</evidence>
<evidence type="ECO:0000256" key="1">
    <source>
        <dbReference type="SAM" id="MobiDB-lite"/>
    </source>
</evidence>
<sequence>MKMNPKPWLQALVKTEPGQAAQPSTELQFQQEITRQLELKVQLAKLQTAQQTQQPHVQQQQQPLQAPQGLPPRTPALQQAGAAGWPPQSTTRAAVPSRSGVGILPRRASFDELQAGSASEMDPADMGPPLRRARSGGVEQTSMAADVRDTKQRYRLHSQQRRAEPDIAHLWTIPEHEPSDGFFLTPVPGDPNSWFHNCGCPIPKSGLMIISLGEYARLGTKVKGGLGVVSFCSPRCIDVIRERPPPGSNPQQALDMRGGMGRVVPKGMGRGDWNLDRLKLTWVTRGQLQQRALSLQAVAQIEDWMKQGYAMPEELEEVADGGQ</sequence>
<dbReference type="Proteomes" id="UP001165080">
    <property type="component" value="Unassembled WGS sequence"/>
</dbReference>
<accession>A0A9W6BZ20</accession>
<dbReference type="EMBL" id="BRXU01000039">
    <property type="protein sequence ID" value="GLC60909.1"/>
    <property type="molecule type" value="Genomic_DNA"/>
</dbReference>
<evidence type="ECO:0000313" key="3">
    <source>
        <dbReference type="Proteomes" id="UP001165080"/>
    </source>
</evidence>
<dbReference type="AlphaFoldDB" id="A0A9W6BZ20"/>
<reference evidence="2 3" key="1">
    <citation type="journal article" date="2023" name="Commun. Biol.">
        <title>Reorganization of the ancestral sex-determining regions during the evolution of trioecy in Pleodorina starrii.</title>
        <authorList>
            <person name="Takahashi K."/>
            <person name="Suzuki S."/>
            <person name="Kawai-Toyooka H."/>
            <person name="Yamamoto K."/>
            <person name="Hamaji T."/>
            <person name="Ootsuki R."/>
            <person name="Yamaguchi H."/>
            <person name="Kawachi M."/>
            <person name="Higashiyama T."/>
            <person name="Nozaki H."/>
        </authorList>
    </citation>
    <scope>NUCLEOTIDE SEQUENCE [LARGE SCALE GENOMIC DNA]</scope>
    <source>
        <strain evidence="2 3">NIES-4479</strain>
    </source>
</reference>
<comment type="caution">
    <text evidence="2">The sequence shown here is derived from an EMBL/GenBank/DDBJ whole genome shotgun (WGS) entry which is preliminary data.</text>
</comment>
<feature type="region of interest" description="Disordered" evidence="1">
    <location>
        <begin position="114"/>
        <end position="143"/>
    </location>
</feature>
<feature type="region of interest" description="Disordered" evidence="1">
    <location>
        <begin position="52"/>
        <end position="100"/>
    </location>
</feature>
<gene>
    <name evidence="2" type="primary">PLEST008112</name>
    <name evidence="2" type="ORF">PLESTB_001690100</name>
</gene>
<proteinExistence type="predicted"/>
<feature type="compositionally biased region" description="Low complexity" evidence="1">
    <location>
        <begin position="52"/>
        <end position="68"/>
    </location>
</feature>
<keyword evidence="3" id="KW-1185">Reference proteome</keyword>
<organism evidence="2 3">
    <name type="scientific">Pleodorina starrii</name>
    <dbReference type="NCBI Taxonomy" id="330485"/>
    <lineage>
        <taxon>Eukaryota</taxon>
        <taxon>Viridiplantae</taxon>
        <taxon>Chlorophyta</taxon>
        <taxon>core chlorophytes</taxon>
        <taxon>Chlorophyceae</taxon>
        <taxon>CS clade</taxon>
        <taxon>Chlamydomonadales</taxon>
        <taxon>Volvocaceae</taxon>
        <taxon>Pleodorina</taxon>
    </lineage>
</organism>